<feature type="domain" description="Major facilitator superfamily (MFS) profile" evidence="9">
    <location>
        <begin position="35"/>
        <end position="462"/>
    </location>
</feature>
<dbReference type="FunFam" id="1.20.1250.20:FF:000218">
    <property type="entry name" value="facilitated trehalose transporter Tret1"/>
    <property type="match status" value="1"/>
</dbReference>
<keyword evidence="3" id="KW-1003">Cell membrane</keyword>
<organism evidence="10 11">
    <name type="scientific">Psylliodes chrysocephalus</name>
    <dbReference type="NCBI Taxonomy" id="3402493"/>
    <lineage>
        <taxon>Eukaryota</taxon>
        <taxon>Metazoa</taxon>
        <taxon>Ecdysozoa</taxon>
        <taxon>Arthropoda</taxon>
        <taxon>Hexapoda</taxon>
        <taxon>Insecta</taxon>
        <taxon>Pterygota</taxon>
        <taxon>Neoptera</taxon>
        <taxon>Endopterygota</taxon>
        <taxon>Coleoptera</taxon>
        <taxon>Polyphaga</taxon>
        <taxon>Cucujiformia</taxon>
        <taxon>Chrysomeloidea</taxon>
        <taxon>Chrysomelidae</taxon>
        <taxon>Galerucinae</taxon>
        <taxon>Alticini</taxon>
        <taxon>Psylliodes</taxon>
    </lineage>
</organism>
<keyword evidence="2" id="KW-0813">Transport</keyword>
<dbReference type="SUPFAM" id="SSF103473">
    <property type="entry name" value="MFS general substrate transporter"/>
    <property type="match status" value="1"/>
</dbReference>
<dbReference type="PROSITE" id="PS00217">
    <property type="entry name" value="SUGAR_TRANSPORT_2"/>
    <property type="match status" value="1"/>
</dbReference>
<gene>
    <name evidence="10" type="ORF">PSYICH_LOCUS5103</name>
</gene>
<feature type="transmembrane region" description="Helical" evidence="8">
    <location>
        <begin position="104"/>
        <end position="122"/>
    </location>
</feature>
<dbReference type="Pfam" id="PF00083">
    <property type="entry name" value="Sugar_tr"/>
    <property type="match status" value="1"/>
</dbReference>
<evidence type="ECO:0000256" key="2">
    <source>
        <dbReference type="ARBA" id="ARBA00022448"/>
    </source>
</evidence>
<keyword evidence="11" id="KW-1185">Reference proteome</keyword>
<name>A0A9P0G8Q5_9CUCU</name>
<dbReference type="GO" id="GO:0005886">
    <property type="term" value="C:plasma membrane"/>
    <property type="evidence" value="ECO:0007669"/>
    <property type="project" value="UniProtKB-SubCell"/>
</dbReference>
<evidence type="ECO:0000259" key="9">
    <source>
        <dbReference type="PROSITE" id="PS50850"/>
    </source>
</evidence>
<dbReference type="InterPro" id="IPR005828">
    <property type="entry name" value="MFS_sugar_transport-like"/>
</dbReference>
<dbReference type="OrthoDB" id="6133115at2759"/>
<reference evidence="10" key="1">
    <citation type="submission" date="2022-01" db="EMBL/GenBank/DDBJ databases">
        <authorList>
            <person name="King R."/>
        </authorList>
    </citation>
    <scope>NUCLEOTIDE SEQUENCE</scope>
</reference>
<evidence type="ECO:0000256" key="3">
    <source>
        <dbReference type="ARBA" id="ARBA00022475"/>
    </source>
</evidence>
<dbReference type="GO" id="GO:0022857">
    <property type="term" value="F:transmembrane transporter activity"/>
    <property type="evidence" value="ECO:0007669"/>
    <property type="project" value="InterPro"/>
</dbReference>
<feature type="transmembrane region" description="Helical" evidence="8">
    <location>
        <begin position="377"/>
        <end position="400"/>
    </location>
</feature>
<dbReference type="InterPro" id="IPR036259">
    <property type="entry name" value="MFS_trans_sf"/>
</dbReference>
<evidence type="ECO:0000256" key="7">
    <source>
        <dbReference type="ARBA" id="ARBA00023136"/>
    </source>
</evidence>
<feature type="transmembrane region" description="Helical" evidence="8">
    <location>
        <begin position="436"/>
        <end position="458"/>
    </location>
</feature>
<evidence type="ECO:0000256" key="4">
    <source>
        <dbReference type="ARBA" id="ARBA00022597"/>
    </source>
</evidence>
<evidence type="ECO:0000256" key="5">
    <source>
        <dbReference type="ARBA" id="ARBA00022692"/>
    </source>
</evidence>
<comment type="subcellular location">
    <subcellularLocation>
        <location evidence="1">Cell membrane</location>
        <topology evidence="1">Multi-pass membrane protein</topology>
    </subcellularLocation>
</comment>
<feature type="transmembrane region" description="Helical" evidence="8">
    <location>
        <begin position="33"/>
        <end position="54"/>
    </location>
</feature>
<dbReference type="InterPro" id="IPR050549">
    <property type="entry name" value="MFS_Trehalose_Transporter"/>
</dbReference>
<proteinExistence type="predicted"/>
<dbReference type="PANTHER" id="PTHR48021:SF46">
    <property type="entry name" value="MAJOR FACILITATOR SUPERFAMILY (MFS) PROFILE DOMAIN-CONTAINING PROTEIN"/>
    <property type="match status" value="1"/>
</dbReference>
<dbReference type="EMBL" id="OV651828">
    <property type="protein sequence ID" value="CAH1104073.1"/>
    <property type="molecule type" value="Genomic_DNA"/>
</dbReference>
<dbReference type="PROSITE" id="PS00216">
    <property type="entry name" value="SUGAR_TRANSPORT_1"/>
    <property type="match status" value="1"/>
</dbReference>
<keyword evidence="4" id="KW-0762">Sugar transport</keyword>
<evidence type="ECO:0000256" key="6">
    <source>
        <dbReference type="ARBA" id="ARBA00022989"/>
    </source>
</evidence>
<dbReference type="InterPro" id="IPR005829">
    <property type="entry name" value="Sugar_transporter_CS"/>
</dbReference>
<evidence type="ECO:0000256" key="1">
    <source>
        <dbReference type="ARBA" id="ARBA00004651"/>
    </source>
</evidence>
<dbReference type="Gene3D" id="1.20.1250.20">
    <property type="entry name" value="MFS general substrate transporter like domains"/>
    <property type="match status" value="1"/>
</dbReference>
<evidence type="ECO:0000313" key="11">
    <source>
        <dbReference type="Proteomes" id="UP001153636"/>
    </source>
</evidence>
<evidence type="ECO:0000313" key="10">
    <source>
        <dbReference type="EMBL" id="CAH1104073.1"/>
    </source>
</evidence>
<feature type="transmembrane region" description="Helical" evidence="8">
    <location>
        <begin position="162"/>
        <end position="186"/>
    </location>
</feature>
<keyword evidence="5 8" id="KW-0812">Transmembrane</keyword>
<dbReference type="PANTHER" id="PTHR48021">
    <property type="match status" value="1"/>
</dbReference>
<feature type="transmembrane region" description="Helical" evidence="8">
    <location>
        <begin position="335"/>
        <end position="357"/>
    </location>
</feature>
<protein>
    <recommendedName>
        <fullName evidence="9">Major facilitator superfamily (MFS) profile domain-containing protein</fullName>
    </recommendedName>
</protein>
<feature type="transmembrane region" description="Helical" evidence="8">
    <location>
        <begin position="310"/>
        <end position="328"/>
    </location>
</feature>
<feature type="transmembrane region" description="Helical" evidence="8">
    <location>
        <begin position="192"/>
        <end position="215"/>
    </location>
</feature>
<feature type="transmembrane region" description="Helical" evidence="8">
    <location>
        <begin position="74"/>
        <end position="95"/>
    </location>
</feature>
<dbReference type="AlphaFoldDB" id="A0A9P0G8Q5"/>
<evidence type="ECO:0000256" key="8">
    <source>
        <dbReference type="SAM" id="Phobius"/>
    </source>
</evidence>
<keyword evidence="6 8" id="KW-1133">Transmembrane helix</keyword>
<sequence>MGVMGVKALQWIQFVAKGVSEVDADQGKEWPQALAILIGCLAALTNGLLTSWASPFLLKITKDKINYDITEEEASYFTIIHPAAMMVTCVMFSYLCDIIGRKKTLLLISIPHLLSWILAAFAKSVYVFYASRIFAGISDGCLFAALPMYIGEVASPKVRGTWGNGMVSAMYLGEFLIHIIGCYFGVADTSYICIPLTVLFFIFFSFMPESPYFYIMKGNHEKGKQALRFLKRKQNIDDDYLALTNDVKRQMSESGSWKDLFCIKTNRKALISAVFLRSSQQLGGTSVFIMNTEFVFEKAKGGVSPETSSMIYLGLCFVLNIIVIVFVVDKLGRRLSYILSLSLSSIPLLILTLYFYFDQFHPELGIGDNNWIPIAAMIVYQLFNSFGMAVIPTLMIGELFSTSIKSKAMTMLIMDFGLMIFLTNNILFNLDRYVGLYGPFLFFALSNIISVILAFFLIPETRGKTLEEIQQSLKLGKIK</sequence>
<keyword evidence="7 8" id="KW-0472">Membrane</keyword>
<dbReference type="PROSITE" id="PS50850">
    <property type="entry name" value="MFS"/>
    <property type="match status" value="1"/>
</dbReference>
<feature type="transmembrane region" description="Helical" evidence="8">
    <location>
        <begin position="128"/>
        <end position="150"/>
    </location>
</feature>
<dbReference type="InterPro" id="IPR020846">
    <property type="entry name" value="MFS_dom"/>
</dbReference>
<dbReference type="Proteomes" id="UP001153636">
    <property type="component" value="Chromosome 16"/>
</dbReference>
<accession>A0A9P0G8Q5</accession>